<reference evidence="3" key="1">
    <citation type="submission" date="2016-11" db="EMBL/GenBank/DDBJ databases">
        <authorList>
            <person name="Varghese N."/>
            <person name="Submissions S."/>
        </authorList>
    </citation>
    <scope>NUCLEOTIDE SEQUENCE [LARGE SCALE GENOMIC DNA]</scope>
    <source>
        <strain evidence="3">DSM 13643</strain>
    </source>
</reference>
<accession>A0A1M5V001</accession>
<proteinExistence type="predicted"/>
<sequence>MKRKLLLILILIISFGSLGYAKENIEEENIKQVIKQYFDLKYSSYVEGEYKDISHLLDMTVEGNQYEVEFLKYKIDAMNYRKEYSFEKYPLNIYFNKIDINGNKAEVYINVEDDGVRGHIYPVFLGWGQHEIIMIKKEGKWIIQNDLYTDLLGHKSNKKLKDVEDLRRDYKKRLDKFMGNNIKQLETDEIVIFHIPYDKYPYDNNRAVQYLADYTENRNTMFYAAPNDCTNFASQVIWYGFGGINDYAQRKKRMTSEWYAGSGGGSIKWESVEKLWEYLLEPKVDGPNGVTKPSKDYLKPGDLIQFDWRSTDYTPHGIFDHSVIMYNSSMVGYHGANGTGKFAYYKDLADSSYDIRYMKLTYYHKPL</sequence>
<dbReference type="AlphaFoldDB" id="A0A1M5V001"/>
<dbReference type="EMBL" id="FQXO01000045">
    <property type="protein sequence ID" value="SHH68474.1"/>
    <property type="molecule type" value="Genomic_DNA"/>
</dbReference>
<dbReference type="PANTHER" id="PTHR40032">
    <property type="entry name" value="EXPORTED PROTEIN-RELATED"/>
    <property type="match status" value="1"/>
</dbReference>
<dbReference type="PANTHER" id="PTHR40032:SF1">
    <property type="entry name" value="EXPORTED PROTEIN"/>
    <property type="match status" value="1"/>
</dbReference>
<evidence type="ECO:0000313" key="2">
    <source>
        <dbReference type="EMBL" id="SHH68474.1"/>
    </source>
</evidence>
<gene>
    <name evidence="2" type="ORF">SAMN02745135_01664</name>
</gene>
<evidence type="ECO:0000313" key="3">
    <source>
        <dbReference type="Proteomes" id="UP000183967"/>
    </source>
</evidence>
<organism evidence="2 3">
    <name type="scientific">Caloranaerobacter azorensis DSM 13643</name>
    <dbReference type="NCBI Taxonomy" id="1121264"/>
    <lineage>
        <taxon>Bacteria</taxon>
        <taxon>Bacillati</taxon>
        <taxon>Bacillota</taxon>
        <taxon>Tissierellia</taxon>
        <taxon>Tissierellales</taxon>
        <taxon>Thermohalobacteraceae</taxon>
        <taxon>Caloranaerobacter</taxon>
    </lineage>
</organism>
<dbReference type="InterPro" id="IPR024301">
    <property type="entry name" value="Amidase_6"/>
</dbReference>
<keyword evidence="3" id="KW-1185">Reference proteome</keyword>
<feature type="domain" description="Putative amidase" evidence="1">
    <location>
        <begin position="202"/>
        <end position="332"/>
    </location>
</feature>
<dbReference type="OrthoDB" id="9812429at2"/>
<name>A0A1M5V001_9FIRM</name>
<dbReference type="Proteomes" id="UP000183967">
    <property type="component" value="Unassembled WGS sequence"/>
</dbReference>
<dbReference type="RefSeq" id="WP_073196884.1">
    <property type="nucleotide sequence ID" value="NZ_FQXO01000045.1"/>
</dbReference>
<evidence type="ECO:0000259" key="1">
    <source>
        <dbReference type="Pfam" id="PF12671"/>
    </source>
</evidence>
<dbReference type="Pfam" id="PF12671">
    <property type="entry name" value="Amidase_6"/>
    <property type="match status" value="1"/>
</dbReference>
<protein>
    <submittedName>
        <fullName evidence="2">Putative amidase domain-containing protein</fullName>
    </submittedName>
</protein>